<evidence type="ECO:0000256" key="7">
    <source>
        <dbReference type="ARBA" id="ARBA00023125"/>
    </source>
</evidence>
<evidence type="ECO:0000256" key="10">
    <source>
        <dbReference type="PROSITE-ProRule" id="PRU00169"/>
    </source>
</evidence>
<keyword evidence="7" id="KW-0238">DNA-binding</keyword>
<dbReference type="EMBL" id="FQVG01000025">
    <property type="protein sequence ID" value="SHE95909.1"/>
    <property type="molecule type" value="Genomic_DNA"/>
</dbReference>
<keyword evidence="5" id="KW-0902">Two-component regulatory system</keyword>
<comment type="subcellular location">
    <subcellularLocation>
        <location evidence="1">Cytoplasm</location>
    </subcellularLocation>
</comment>
<keyword evidence="11" id="KW-0175">Coiled coil</keyword>
<dbReference type="PROSITE" id="PS00041">
    <property type="entry name" value="HTH_ARAC_FAMILY_1"/>
    <property type="match status" value="1"/>
</dbReference>
<dbReference type="SMART" id="SM00448">
    <property type="entry name" value="REC"/>
    <property type="match status" value="1"/>
</dbReference>
<dbReference type="RefSeq" id="WP_073248757.1">
    <property type="nucleotide sequence ID" value="NZ_FQVG01000025.1"/>
</dbReference>
<proteinExistence type="predicted"/>
<accession>A0A1M4XQZ6</accession>
<feature type="coiled-coil region" evidence="11">
    <location>
        <begin position="108"/>
        <end position="135"/>
    </location>
</feature>
<evidence type="ECO:0000256" key="1">
    <source>
        <dbReference type="ARBA" id="ARBA00004496"/>
    </source>
</evidence>
<reference evidence="15" key="1">
    <citation type="submission" date="2016-11" db="EMBL/GenBank/DDBJ databases">
        <authorList>
            <person name="Varghese N."/>
            <person name="Submissions S."/>
        </authorList>
    </citation>
    <scope>NUCLEOTIDE SEQUENCE [LARGE SCALE GENOMIC DNA]</scope>
    <source>
        <strain evidence="15">DSM 10124</strain>
    </source>
</reference>
<organism evidence="14 15">
    <name type="scientific">Caloramator proteoclasticus DSM 10124</name>
    <dbReference type="NCBI Taxonomy" id="1121262"/>
    <lineage>
        <taxon>Bacteria</taxon>
        <taxon>Bacillati</taxon>
        <taxon>Bacillota</taxon>
        <taxon>Clostridia</taxon>
        <taxon>Eubacteriales</taxon>
        <taxon>Clostridiaceae</taxon>
        <taxon>Caloramator</taxon>
    </lineage>
</organism>
<dbReference type="Gene3D" id="3.40.50.2300">
    <property type="match status" value="1"/>
</dbReference>
<evidence type="ECO:0000256" key="6">
    <source>
        <dbReference type="ARBA" id="ARBA00023015"/>
    </source>
</evidence>
<evidence type="ECO:0000256" key="3">
    <source>
        <dbReference type="ARBA" id="ARBA00022490"/>
    </source>
</evidence>
<evidence type="ECO:0000259" key="13">
    <source>
        <dbReference type="PROSITE" id="PS50110"/>
    </source>
</evidence>
<dbReference type="SUPFAM" id="SSF46689">
    <property type="entry name" value="Homeodomain-like"/>
    <property type="match status" value="2"/>
</dbReference>
<evidence type="ECO:0000256" key="4">
    <source>
        <dbReference type="ARBA" id="ARBA00022553"/>
    </source>
</evidence>
<keyword evidence="3" id="KW-0963">Cytoplasm</keyword>
<keyword evidence="4 10" id="KW-0597">Phosphoprotein</keyword>
<dbReference type="InterPro" id="IPR051552">
    <property type="entry name" value="HptR"/>
</dbReference>
<dbReference type="Pfam" id="PF12833">
    <property type="entry name" value="HTH_18"/>
    <property type="match status" value="1"/>
</dbReference>
<feature type="domain" description="HTH araC/xylS-type" evidence="12">
    <location>
        <begin position="154"/>
        <end position="252"/>
    </location>
</feature>
<evidence type="ECO:0000259" key="12">
    <source>
        <dbReference type="PROSITE" id="PS01124"/>
    </source>
</evidence>
<evidence type="ECO:0000313" key="15">
    <source>
        <dbReference type="Proteomes" id="UP000184423"/>
    </source>
</evidence>
<keyword evidence="6" id="KW-0805">Transcription regulation</keyword>
<dbReference type="SMART" id="SM00342">
    <property type="entry name" value="HTH_ARAC"/>
    <property type="match status" value="1"/>
</dbReference>
<dbReference type="Pfam" id="PF00072">
    <property type="entry name" value="Response_reg"/>
    <property type="match status" value="1"/>
</dbReference>
<dbReference type="PROSITE" id="PS01124">
    <property type="entry name" value="HTH_ARAC_FAMILY_2"/>
    <property type="match status" value="1"/>
</dbReference>
<feature type="domain" description="Response regulatory" evidence="13">
    <location>
        <begin position="3"/>
        <end position="119"/>
    </location>
</feature>
<protein>
    <recommendedName>
        <fullName evidence="2">Stage 0 sporulation protein A homolog</fullName>
    </recommendedName>
</protein>
<dbReference type="InterPro" id="IPR018060">
    <property type="entry name" value="HTH_AraC"/>
</dbReference>
<dbReference type="CDD" id="cd17536">
    <property type="entry name" value="REC_YesN-like"/>
    <property type="match status" value="1"/>
</dbReference>
<evidence type="ECO:0000256" key="5">
    <source>
        <dbReference type="ARBA" id="ARBA00023012"/>
    </source>
</evidence>
<evidence type="ECO:0000313" key="14">
    <source>
        <dbReference type="EMBL" id="SHE95909.1"/>
    </source>
</evidence>
<dbReference type="PANTHER" id="PTHR42713:SF3">
    <property type="entry name" value="TRANSCRIPTIONAL REGULATORY PROTEIN HPTR"/>
    <property type="match status" value="1"/>
</dbReference>
<dbReference type="InterPro" id="IPR011006">
    <property type="entry name" value="CheY-like_superfamily"/>
</dbReference>
<evidence type="ECO:0000256" key="2">
    <source>
        <dbReference type="ARBA" id="ARBA00018672"/>
    </source>
</evidence>
<dbReference type="SUPFAM" id="SSF52172">
    <property type="entry name" value="CheY-like"/>
    <property type="match status" value="1"/>
</dbReference>
<dbReference type="GO" id="GO:0000160">
    <property type="term" value="P:phosphorelay signal transduction system"/>
    <property type="evidence" value="ECO:0007669"/>
    <property type="project" value="UniProtKB-KW"/>
</dbReference>
<dbReference type="InterPro" id="IPR018062">
    <property type="entry name" value="HTH_AraC-typ_CS"/>
</dbReference>
<keyword evidence="15" id="KW-1185">Reference proteome</keyword>
<dbReference type="AlphaFoldDB" id="A0A1M4XQZ6"/>
<dbReference type="GO" id="GO:0003700">
    <property type="term" value="F:DNA-binding transcription factor activity"/>
    <property type="evidence" value="ECO:0007669"/>
    <property type="project" value="InterPro"/>
</dbReference>
<dbReference type="PANTHER" id="PTHR42713">
    <property type="entry name" value="HISTIDINE KINASE-RELATED"/>
    <property type="match status" value="1"/>
</dbReference>
<dbReference type="GO" id="GO:0043565">
    <property type="term" value="F:sequence-specific DNA binding"/>
    <property type="evidence" value="ECO:0007669"/>
    <property type="project" value="InterPro"/>
</dbReference>
<name>A0A1M4XQZ6_9CLOT</name>
<dbReference type="Proteomes" id="UP000184423">
    <property type="component" value="Unassembled WGS sequence"/>
</dbReference>
<feature type="modified residue" description="4-aspartylphosphate" evidence="10">
    <location>
        <position position="55"/>
    </location>
</feature>
<comment type="function">
    <text evidence="9">May play the central regulatory role in sporulation. It may be an element of the effector pathway responsible for the activation of sporulation genes in response to nutritional stress. Spo0A may act in concert with spo0H (a sigma factor) to control the expression of some genes that are critical to the sporulation process.</text>
</comment>
<dbReference type="PROSITE" id="PS50110">
    <property type="entry name" value="RESPONSE_REGULATORY"/>
    <property type="match status" value="1"/>
</dbReference>
<gene>
    <name evidence="14" type="ORF">SAMN02746091_01481</name>
</gene>
<sequence>MFKVVIIEDEDIIRNGLVLTIDWLSMDCTIVGTASNGIDGLNLIKEQKPDIVITDIKMPIMDGIEMLKRAAKEASFYSIILTSYSEFEYAKQAISLKVFEYILKPIDEEELIKTINNIKQEIKNSIKNKIELNNQTVVDIDSYIINSKDNYYVNQALLEIKNNYNKKISLEGISEMLGVSPSYLSRKFKAITSQTFMDILNQYRIKKSIELLISGKYRVYEISDLVGFGDYKNFFNTFKKYLNISPTEFLKQEDKRLYSK</sequence>
<evidence type="ECO:0000256" key="11">
    <source>
        <dbReference type="SAM" id="Coils"/>
    </source>
</evidence>
<evidence type="ECO:0000256" key="9">
    <source>
        <dbReference type="ARBA" id="ARBA00024867"/>
    </source>
</evidence>
<dbReference type="InterPro" id="IPR009057">
    <property type="entry name" value="Homeodomain-like_sf"/>
</dbReference>
<dbReference type="GO" id="GO:0005737">
    <property type="term" value="C:cytoplasm"/>
    <property type="evidence" value="ECO:0007669"/>
    <property type="project" value="UniProtKB-SubCell"/>
</dbReference>
<keyword evidence="8" id="KW-0804">Transcription</keyword>
<dbReference type="Gene3D" id="1.10.10.60">
    <property type="entry name" value="Homeodomain-like"/>
    <property type="match status" value="2"/>
</dbReference>
<evidence type="ECO:0000256" key="8">
    <source>
        <dbReference type="ARBA" id="ARBA00023163"/>
    </source>
</evidence>
<dbReference type="InterPro" id="IPR001789">
    <property type="entry name" value="Sig_transdc_resp-reg_receiver"/>
</dbReference>